<feature type="transmembrane region" description="Helical" evidence="3">
    <location>
        <begin position="493"/>
        <end position="513"/>
    </location>
</feature>
<reference evidence="6" key="3">
    <citation type="submission" date="2025-04" db="UniProtKB">
        <authorList>
            <consortium name="RefSeq"/>
        </authorList>
    </citation>
    <scope>IDENTIFICATION</scope>
    <source>
        <strain evidence="6">CBS 781.70</strain>
    </source>
</reference>
<dbReference type="GO" id="GO:0015087">
    <property type="term" value="F:cobalt ion transmembrane transporter activity"/>
    <property type="evidence" value="ECO:0007669"/>
    <property type="project" value="TreeGrafter"/>
</dbReference>
<evidence type="ECO:0000313" key="4">
    <source>
        <dbReference type="EMBL" id="KAF1814119.1"/>
    </source>
</evidence>
<keyword evidence="3" id="KW-0472">Membrane</keyword>
<dbReference type="GO" id="GO:0000287">
    <property type="term" value="F:magnesium ion binding"/>
    <property type="evidence" value="ECO:0007669"/>
    <property type="project" value="TreeGrafter"/>
</dbReference>
<feature type="region of interest" description="Disordered" evidence="2">
    <location>
        <begin position="133"/>
        <end position="154"/>
    </location>
</feature>
<dbReference type="SUPFAM" id="SSF143865">
    <property type="entry name" value="CorA soluble domain-like"/>
    <property type="match status" value="1"/>
</dbReference>
<gene>
    <name evidence="4 6" type="ORF">P152DRAFT_412628</name>
</gene>
<dbReference type="GeneID" id="54417557"/>
<dbReference type="EMBL" id="ML975153">
    <property type="protein sequence ID" value="KAF1814119.1"/>
    <property type="molecule type" value="Genomic_DNA"/>
</dbReference>
<evidence type="ECO:0000256" key="1">
    <source>
        <dbReference type="ARBA" id="ARBA00004651"/>
    </source>
</evidence>
<dbReference type="AlphaFoldDB" id="A0A6G1G8D6"/>
<dbReference type="GO" id="GO:0015095">
    <property type="term" value="F:magnesium ion transmembrane transporter activity"/>
    <property type="evidence" value="ECO:0007669"/>
    <property type="project" value="TreeGrafter"/>
</dbReference>
<protein>
    <recommendedName>
        <fullName evidence="7">ADP-ribosylation factor</fullName>
    </recommendedName>
</protein>
<dbReference type="InterPro" id="IPR045861">
    <property type="entry name" value="CorA_cytoplasmic_dom"/>
</dbReference>
<dbReference type="RefSeq" id="XP_033535750.1">
    <property type="nucleotide sequence ID" value="XM_033676987.1"/>
</dbReference>
<evidence type="ECO:0008006" key="7">
    <source>
        <dbReference type="Google" id="ProtNLM"/>
    </source>
</evidence>
<reference evidence="6" key="2">
    <citation type="submission" date="2020-04" db="EMBL/GenBank/DDBJ databases">
        <authorList>
            <consortium name="NCBI Genome Project"/>
        </authorList>
    </citation>
    <scope>NUCLEOTIDE SEQUENCE</scope>
    <source>
        <strain evidence="6">CBS 781.70</strain>
    </source>
</reference>
<evidence type="ECO:0000256" key="3">
    <source>
        <dbReference type="SAM" id="Phobius"/>
    </source>
</evidence>
<keyword evidence="5" id="KW-1185">Reference proteome</keyword>
<evidence type="ECO:0000256" key="2">
    <source>
        <dbReference type="SAM" id="MobiDB-lite"/>
    </source>
</evidence>
<evidence type="ECO:0000313" key="6">
    <source>
        <dbReference type="RefSeq" id="XP_033535750.1"/>
    </source>
</evidence>
<accession>A0A6G1G8D6</accession>
<keyword evidence="3" id="KW-0812">Transmembrane</keyword>
<comment type="subcellular location">
    <subcellularLocation>
        <location evidence="1">Cell membrane</location>
        <topology evidence="1">Multi-pass membrane protein</topology>
    </subcellularLocation>
</comment>
<dbReference type="PANTHER" id="PTHR46494:SF1">
    <property type="entry name" value="CORA FAMILY METAL ION TRANSPORTER (EUROFUNG)"/>
    <property type="match status" value="1"/>
</dbReference>
<reference evidence="4 6" key="1">
    <citation type="submission" date="2020-01" db="EMBL/GenBank/DDBJ databases">
        <authorList>
            <consortium name="DOE Joint Genome Institute"/>
            <person name="Haridas S."/>
            <person name="Albert R."/>
            <person name="Binder M."/>
            <person name="Bloem J."/>
            <person name="Labutti K."/>
            <person name="Salamov A."/>
            <person name="Andreopoulos B."/>
            <person name="Baker S.E."/>
            <person name="Barry K."/>
            <person name="Bills G."/>
            <person name="Bluhm B.H."/>
            <person name="Cannon C."/>
            <person name="Castanera R."/>
            <person name="Culley D.E."/>
            <person name="Daum C."/>
            <person name="Ezra D."/>
            <person name="Gonzalez J.B."/>
            <person name="Henrissat B."/>
            <person name="Kuo A."/>
            <person name="Liang C."/>
            <person name="Lipzen A."/>
            <person name="Lutzoni F."/>
            <person name="Magnuson J."/>
            <person name="Mondo S."/>
            <person name="Nolan M."/>
            <person name="Ohm R."/>
            <person name="Pangilinan J."/>
            <person name="Park H.-J."/>
            <person name="Ramirez L."/>
            <person name="Alfaro M."/>
            <person name="Sun H."/>
            <person name="Tritt A."/>
            <person name="Yoshinaga Y."/>
            <person name="Zwiers L.-H."/>
            <person name="Turgeon B.G."/>
            <person name="Goodwin S.B."/>
            <person name="Spatafora J.W."/>
            <person name="Crous P.W."/>
            <person name="Grigoriev I.V."/>
        </authorList>
    </citation>
    <scope>NUCLEOTIDE SEQUENCE</scope>
    <source>
        <strain evidence="4 6">CBS 781.70</strain>
    </source>
</reference>
<keyword evidence="3" id="KW-1133">Transmembrane helix</keyword>
<dbReference type="GO" id="GO:0005886">
    <property type="term" value="C:plasma membrane"/>
    <property type="evidence" value="ECO:0007669"/>
    <property type="project" value="UniProtKB-SubCell"/>
</dbReference>
<feature type="transmembrane region" description="Helical" evidence="3">
    <location>
        <begin position="525"/>
        <end position="546"/>
    </location>
</feature>
<dbReference type="GO" id="GO:0050897">
    <property type="term" value="F:cobalt ion binding"/>
    <property type="evidence" value="ECO:0007669"/>
    <property type="project" value="TreeGrafter"/>
</dbReference>
<name>A0A6G1G8D6_9PEZI</name>
<proteinExistence type="predicted"/>
<dbReference type="PANTHER" id="PTHR46494">
    <property type="entry name" value="CORA FAMILY METAL ION TRANSPORTER (EUROFUNG)"/>
    <property type="match status" value="1"/>
</dbReference>
<organism evidence="4">
    <name type="scientific">Eremomyces bilateralis CBS 781.70</name>
    <dbReference type="NCBI Taxonomy" id="1392243"/>
    <lineage>
        <taxon>Eukaryota</taxon>
        <taxon>Fungi</taxon>
        <taxon>Dikarya</taxon>
        <taxon>Ascomycota</taxon>
        <taxon>Pezizomycotina</taxon>
        <taxon>Dothideomycetes</taxon>
        <taxon>Dothideomycetes incertae sedis</taxon>
        <taxon>Eremomycetales</taxon>
        <taxon>Eremomycetaceae</taxon>
        <taxon>Eremomyces</taxon>
    </lineage>
</organism>
<feature type="compositionally biased region" description="Polar residues" evidence="2">
    <location>
        <begin position="133"/>
        <end position="142"/>
    </location>
</feature>
<evidence type="ECO:0000313" key="5">
    <source>
        <dbReference type="Proteomes" id="UP000504638"/>
    </source>
</evidence>
<dbReference type="Proteomes" id="UP000504638">
    <property type="component" value="Unplaced"/>
</dbReference>
<dbReference type="OrthoDB" id="5430812at2759"/>
<sequence length="581" mass="66274">MSTVESIEDRFCNIPEAPEYYMSLDSEEISSQFKDFDDSFGFRILDERLRRAQSRNFVLDFGDDAAWCAFDLNTDAVSKLLRSKRPASLHTRWINIWLPDQQRELLTDIAKYYDWSPRLLGLMCSPPIKRASKSLSTPQSGSGILHWSSGRSARSKTSSDFSAALEEKVGLDGLPKVRDQELNHYTLASEVLHWSTVDFGRKYVSVGYNTLHDVSSSSVRQPFSSTRDVPPGKRVWTWLIYCEEKTVIAVHEDPFPFRDAALDPHELHALTMVRRNLTNVFRQCSKAHDSSLDIPLMQLPIRKRVGDSMEEAAHSATDAPGLLFYSLFDDWLTSYGLIGRRQYCYADELNRLREEMLTRASLAHVSHLHALGRQLSALKRLYVSYESIVERILYKQEISLASLKNSNVLGSGLDSPALQVSTAMVDSGNLMGVAMSSAARVRFERLKDMIRLYALREINENLELKEGLMVMNFNLIAIKESYSVEQLTRTTLFVAKLTMLFMPVSLMTAYFSCALEDVTFSSRGYWTAFGVVLGLSFVVLFLFSWISGTLDGRMFYVPWTQRLWLWLEGMVCRKEPPDSRD</sequence>